<evidence type="ECO:0000256" key="9">
    <source>
        <dbReference type="ARBA" id="ARBA00064003"/>
    </source>
</evidence>
<evidence type="ECO:0000256" key="10">
    <source>
        <dbReference type="ARBA" id="ARBA00068150"/>
    </source>
</evidence>
<keyword evidence="15" id="KW-1185">Reference proteome</keyword>
<sequence length="424" mass="46641">MAKSFNSMGEKLEVAREHLESQVLQRTSELTQANENLAIASKEAVIANEAKSEFLASMSHEIRTPMNGVIGMLTLLKDTELDEVQSNYVSLANTSAKSLLVVINDILDFSKIEAGKLELECIDFDIKNLLSEFTKIMAIRTLESSVKLILNITDISYANVKGDPGRIRQILNNLVGNALKFTAKGEIVIYASLVKVNERLLFTCSITDSGIGMSDEVLPHLFDAFTQADSSTTRKFGGTGLGLTIVKQLCEMMQGSIKATSELDKGSTFTFKVYFDKGSKKEKLSNRSNLNSQASKTNTINGHVLLVEDNKINQIVALTNLEKLGLTVSIANDGEEALQKLRESKNYSLILMDCQMPVMDGYQATTNIRQGKAGFEAQDIIIIAMTANAMAGDKEKCIQVGMNDYLAKPIDPEKMSLMLKRYCV</sequence>
<dbReference type="CDD" id="cd00082">
    <property type="entry name" value="HisKA"/>
    <property type="match status" value="1"/>
</dbReference>
<dbReference type="InterPro" id="IPR003661">
    <property type="entry name" value="HisK_dim/P_dom"/>
</dbReference>
<evidence type="ECO:0000259" key="12">
    <source>
        <dbReference type="PROSITE" id="PS50109"/>
    </source>
</evidence>
<dbReference type="Proteomes" id="UP000198862">
    <property type="component" value="Unassembled WGS sequence"/>
</dbReference>
<dbReference type="PANTHER" id="PTHR45339">
    <property type="entry name" value="HYBRID SIGNAL TRANSDUCTION HISTIDINE KINASE J"/>
    <property type="match status" value="1"/>
</dbReference>
<evidence type="ECO:0000256" key="7">
    <source>
        <dbReference type="ARBA" id="ARBA00022840"/>
    </source>
</evidence>
<protein>
    <recommendedName>
        <fullName evidence="10">Sensory/regulatory protein RpfC</fullName>
        <ecNumber evidence="2">2.7.13.3</ecNumber>
    </recommendedName>
</protein>
<dbReference type="Gene3D" id="3.30.565.10">
    <property type="entry name" value="Histidine kinase-like ATPase, C-terminal domain"/>
    <property type="match status" value="1"/>
</dbReference>
<dbReference type="SUPFAM" id="SSF47384">
    <property type="entry name" value="Homodimeric domain of signal transducing histidine kinase"/>
    <property type="match status" value="1"/>
</dbReference>
<evidence type="ECO:0000256" key="6">
    <source>
        <dbReference type="ARBA" id="ARBA00022777"/>
    </source>
</evidence>
<dbReference type="InterPro" id="IPR003594">
    <property type="entry name" value="HATPase_dom"/>
</dbReference>
<dbReference type="PANTHER" id="PTHR45339:SF3">
    <property type="entry name" value="HISTIDINE KINASE"/>
    <property type="match status" value="1"/>
</dbReference>
<dbReference type="InterPro" id="IPR005467">
    <property type="entry name" value="His_kinase_dom"/>
</dbReference>
<dbReference type="InterPro" id="IPR001789">
    <property type="entry name" value="Sig_transdc_resp-reg_receiver"/>
</dbReference>
<dbReference type="InterPro" id="IPR004358">
    <property type="entry name" value="Sig_transdc_His_kin-like_C"/>
</dbReference>
<feature type="domain" description="Response regulatory" evidence="13">
    <location>
        <begin position="303"/>
        <end position="423"/>
    </location>
</feature>
<dbReference type="Gene3D" id="1.10.287.130">
    <property type="match status" value="1"/>
</dbReference>
<keyword evidence="3 11" id="KW-0597">Phosphoprotein</keyword>
<feature type="modified residue" description="4-aspartylphosphate" evidence="11">
    <location>
        <position position="353"/>
    </location>
</feature>
<evidence type="ECO:0000256" key="4">
    <source>
        <dbReference type="ARBA" id="ARBA00022679"/>
    </source>
</evidence>
<dbReference type="SMART" id="SM00388">
    <property type="entry name" value="HisKA"/>
    <property type="match status" value="1"/>
</dbReference>
<dbReference type="Pfam" id="PF02518">
    <property type="entry name" value="HATPase_c"/>
    <property type="match status" value="1"/>
</dbReference>
<evidence type="ECO:0000256" key="11">
    <source>
        <dbReference type="PROSITE-ProRule" id="PRU00169"/>
    </source>
</evidence>
<comment type="subunit">
    <text evidence="9">At low DSF concentrations, interacts with RpfF.</text>
</comment>
<dbReference type="Gene3D" id="3.40.50.2300">
    <property type="match status" value="1"/>
</dbReference>
<dbReference type="CDD" id="cd16922">
    <property type="entry name" value="HATPase_EvgS-ArcB-TorS-like"/>
    <property type="match status" value="1"/>
</dbReference>
<dbReference type="FunFam" id="3.30.565.10:FF:000010">
    <property type="entry name" value="Sensor histidine kinase RcsC"/>
    <property type="match status" value="1"/>
</dbReference>
<dbReference type="AlphaFoldDB" id="A0A1I1TWB3"/>
<evidence type="ECO:0000256" key="2">
    <source>
        <dbReference type="ARBA" id="ARBA00012438"/>
    </source>
</evidence>
<keyword evidence="7" id="KW-0067">ATP-binding</keyword>
<dbReference type="Pfam" id="PF00072">
    <property type="entry name" value="Response_reg"/>
    <property type="match status" value="1"/>
</dbReference>
<dbReference type="SUPFAM" id="SSF55874">
    <property type="entry name" value="ATPase domain of HSP90 chaperone/DNA topoisomerase II/histidine kinase"/>
    <property type="match status" value="1"/>
</dbReference>
<dbReference type="SMART" id="SM00448">
    <property type="entry name" value="REC"/>
    <property type="match status" value="1"/>
</dbReference>
<organism evidence="14 15">
    <name type="scientific">Pseudoalteromonas denitrificans DSM 6059</name>
    <dbReference type="NCBI Taxonomy" id="1123010"/>
    <lineage>
        <taxon>Bacteria</taxon>
        <taxon>Pseudomonadati</taxon>
        <taxon>Pseudomonadota</taxon>
        <taxon>Gammaproteobacteria</taxon>
        <taxon>Alteromonadales</taxon>
        <taxon>Pseudoalteromonadaceae</taxon>
        <taxon>Pseudoalteromonas</taxon>
    </lineage>
</organism>
<keyword evidence="6 14" id="KW-0418">Kinase</keyword>
<dbReference type="SUPFAM" id="SSF52172">
    <property type="entry name" value="CheY-like"/>
    <property type="match status" value="1"/>
</dbReference>
<evidence type="ECO:0000256" key="1">
    <source>
        <dbReference type="ARBA" id="ARBA00000085"/>
    </source>
</evidence>
<dbReference type="PRINTS" id="PR00344">
    <property type="entry name" value="BCTRLSENSOR"/>
</dbReference>
<evidence type="ECO:0000256" key="5">
    <source>
        <dbReference type="ARBA" id="ARBA00022741"/>
    </source>
</evidence>
<dbReference type="EC" id="2.7.13.3" evidence="2"/>
<dbReference type="PROSITE" id="PS50109">
    <property type="entry name" value="HIS_KIN"/>
    <property type="match status" value="1"/>
</dbReference>
<reference evidence="14 15" key="1">
    <citation type="submission" date="2016-10" db="EMBL/GenBank/DDBJ databases">
        <authorList>
            <person name="de Groot N.N."/>
        </authorList>
    </citation>
    <scope>NUCLEOTIDE SEQUENCE [LARGE SCALE GENOMIC DNA]</scope>
    <source>
        <strain evidence="14 15">DSM 6059</strain>
    </source>
</reference>
<comment type="catalytic activity">
    <reaction evidence="1">
        <text>ATP + protein L-histidine = ADP + protein N-phospho-L-histidine.</text>
        <dbReference type="EC" id="2.7.13.3"/>
    </reaction>
</comment>
<dbReference type="PROSITE" id="PS50110">
    <property type="entry name" value="RESPONSE_REGULATORY"/>
    <property type="match status" value="1"/>
</dbReference>
<dbReference type="SMART" id="SM00387">
    <property type="entry name" value="HATPase_c"/>
    <property type="match status" value="1"/>
</dbReference>
<dbReference type="CDD" id="cd17546">
    <property type="entry name" value="REC_hyHK_CKI1_RcsC-like"/>
    <property type="match status" value="1"/>
</dbReference>
<dbReference type="InterPro" id="IPR036890">
    <property type="entry name" value="HATPase_C_sf"/>
</dbReference>
<evidence type="ECO:0000313" key="15">
    <source>
        <dbReference type="Proteomes" id="UP000198862"/>
    </source>
</evidence>
<dbReference type="STRING" id="1123010.SAMN02745724_05023"/>
<dbReference type="RefSeq" id="WP_091991289.1">
    <property type="nucleotide sequence ID" value="NZ_FOLO01000076.1"/>
</dbReference>
<gene>
    <name evidence="14" type="ORF">SAMN02745724_05023</name>
</gene>
<keyword evidence="8" id="KW-0902">Two-component regulatory system</keyword>
<evidence type="ECO:0000259" key="13">
    <source>
        <dbReference type="PROSITE" id="PS50110"/>
    </source>
</evidence>
<dbReference type="FunFam" id="1.10.287.130:FF:000002">
    <property type="entry name" value="Two-component osmosensing histidine kinase"/>
    <property type="match status" value="1"/>
</dbReference>
<dbReference type="EMBL" id="FOLO01000076">
    <property type="protein sequence ID" value="SFD62819.1"/>
    <property type="molecule type" value="Genomic_DNA"/>
</dbReference>
<evidence type="ECO:0000313" key="14">
    <source>
        <dbReference type="EMBL" id="SFD62819.1"/>
    </source>
</evidence>
<dbReference type="OrthoDB" id="9810730at2"/>
<dbReference type="GO" id="GO:0000155">
    <property type="term" value="F:phosphorelay sensor kinase activity"/>
    <property type="evidence" value="ECO:0007669"/>
    <property type="project" value="InterPro"/>
</dbReference>
<dbReference type="Pfam" id="PF00512">
    <property type="entry name" value="HisKA"/>
    <property type="match status" value="1"/>
</dbReference>
<name>A0A1I1TWB3_9GAMM</name>
<dbReference type="InterPro" id="IPR036097">
    <property type="entry name" value="HisK_dim/P_sf"/>
</dbReference>
<accession>A0A1I1TWB3</accession>
<evidence type="ECO:0000256" key="8">
    <source>
        <dbReference type="ARBA" id="ARBA00023012"/>
    </source>
</evidence>
<keyword evidence="4" id="KW-0808">Transferase</keyword>
<keyword evidence="5" id="KW-0547">Nucleotide-binding</keyword>
<dbReference type="GO" id="GO:0005524">
    <property type="term" value="F:ATP binding"/>
    <property type="evidence" value="ECO:0007669"/>
    <property type="project" value="UniProtKB-KW"/>
</dbReference>
<evidence type="ECO:0000256" key="3">
    <source>
        <dbReference type="ARBA" id="ARBA00022553"/>
    </source>
</evidence>
<dbReference type="InterPro" id="IPR011006">
    <property type="entry name" value="CheY-like_superfamily"/>
</dbReference>
<proteinExistence type="predicted"/>
<feature type="domain" description="Histidine kinase" evidence="12">
    <location>
        <begin position="57"/>
        <end position="277"/>
    </location>
</feature>